<dbReference type="GO" id="GO:0005655">
    <property type="term" value="C:nucleolar ribonuclease P complex"/>
    <property type="evidence" value="ECO:0007669"/>
    <property type="project" value="InterPro"/>
</dbReference>
<proteinExistence type="predicted"/>
<dbReference type="SUPFAM" id="SSF103025">
    <property type="entry name" value="Folate-binding domain"/>
    <property type="match status" value="1"/>
</dbReference>
<feature type="domain" description="POP1 C-terminal" evidence="2">
    <location>
        <begin position="259"/>
        <end position="316"/>
    </location>
</feature>
<evidence type="ECO:0000259" key="1">
    <source>
        <dbReference type="Pfam" id="PF08170"/>
    </source>
</evidence>
<dbReference type="Pfam" id="PF22770">
    <property type="entry name" value="POP1_C"/>
    <property type="match status" value="1"/>
</dbReference>
<sequence length="318" mass="36151">MLEWPLGVSKSSIYDLEHNLKIFESTPLEPLPSDSKIPILLLHRGTLNAKSDSKRLEVNFGWDIVAPKGWGMPLWNLFAFGGAKVGGLRDYNILHFESGLAAFSRDYPETETYEYESKIEEKTKQAKYKRTPKLYRFDFTKTNFINPFAPDFKGLLGIEAQSRISVIHSQRLVDILVETLKEIKLYGTFESFCVGYLEKISKLLQQRSFASKLKSLSIETIKYLYVRVKILLNEGSVEHYSAICLPSLKSELDQKLEIENVMGYITTGGFQITSGKSVGIGCCTLHGLYRFYHQGHNQVGVRTPKGRLERHGKLELIA</sequence>
<evidence type="ECO:0000259" key="2">
    <source>
        <dbReference type="Pfam" id="PF22770"/>
    </source>
</evidence>
<name>A0AAD5UKL0_9FUNG</name>
<dbReference type="Pfam" id="PF08170">
    <property type="entry name" value="POPLD"/>
    <property type="match status" value="1"/>
</dbReference>
<evidence type="ECO:0000313" key="4">
    <source>
        <dbReference type="Proteomes" id="UP001210925"/>
    </source>
</evidence>
<comment type="caution">
    <text evidence="3">The sequence shown here is derived from an EMBL/GenBank/DDBJ whole genome shotgun (WGS) entry which is preliminary data.</text>
</comment>
<dbReference type="PANTHER" id="PTHR22731:SF3">
    <property type="entry name" value="RIBONUCLEASES P_MRP PROTEIN SUBUNIT POP1"/>
    <property type="match status" value="1"/>
</dbReference>
<dbReference type="InterPro" id="IPR012590">
    <property type="entry name" value="POPLD_dom"/>
</dbReference>
<dbReference type="GO" id="GO:0001682">
    <property type="term" value="P:tRNA 5'-leader removal"/>
    <property type="evidence" value="ECO:0007669"/>
    <property type="project" value="InterPro"/>
</dbReference>
<keyword evidence="4" id="KW-1185">Reference proteome</keyword>
<dbReference type="PANTHER" id="PTHR22731">
    <property type="entry name" value="RIBONUCLEASES P/MRP PROTEIN SUBUNIT POP1"/>
    <property type="match status" value="1"/>
</dbReference>
<reference evidence="3" key="1">
    <citation type="submission" date="2020-05" db="EMBL/GenBank/DDBJ databases">
        <title>Phylogenomic resolution of chytrid fungi.</title>
        <authorList>
            <person name="Stajich J.E."/>
            <person name="Amses K."/>
            <person name="Simmons R."/>
            <person name="Seto K."/>
            <person name="Myers J."/>
            <person name="Bonds A."/>
            <person name="Quandt C.A."/>
            <person name="Barry K."/>
            <person name="Liu P."/>
            <person name="Grigoriev I."/>
            <person name="Longcore J.E."/>
            <person name="James T.Y."/>
        </authorList>
    </citation>
    <scope>NUCLEOTIDE SEQUENCE</scope>
    <source>
        <strain evidence="3">PLAUS21</strain>
    </source>
</reference>
<organism evidence="3 4">
    <name type="scientific">Boothiomyces macroporosus</name>
    <dbReference type="NCBI Taxonomy" id="261099"/>
    <lineage>
        <taxon>Eukaryota</taxon>
        <taxon>Fungi</taxon>
        <taxon>Fungi incertae sedis</taxon>
        <taxon>Chytridiomycota</taxon>
        <taxon>Chytridiomycota incertae sedis</taxon>
        <taxon>Chytridiomycetes</taxon>
        <taxon>Rhizophydiales</taxon>
        <taxon>Terramycetaceae</taxon>
        <taxon>Boothiomyces</taxon>
    </lineage>
</organism>
<dbReference type="EMBL" id="JADGKB010000010">
    <property type="protein sequence ID" value="KAJ3260643.1"/>
    <property type="molecule type" value="Genomic_DNA"/>
</dbReference>
<feature type="domain" description="POPLD" evidence="1">
    <location>
        <begin position="61"/>
        <end position="152"/>
    </location>
</feature>
<evidence type="ECO:0000313" key="3">
    <source>
        <dbReference type="EMBL" id="KAJ3260643.1"/>
    </source>
</evidence>
<dbReference type="Proteomes" id="UP001210925">
    <property type="component" value="Unassembled WGS sequence"/>
</dbReference>
<protein>
    <submittedName>
        <fullName evidence="3">Uncharacterized protein</fullName>
    </submittedName>
</protein>
<dbReference type="InterPro" id="IPR055079">
    <property type="entry name" value="POP1_C"/>
</dbReference>
<gene>
    <name evidence="3" type="ORF">HK103_000253</name>
</gene>
<accession>A0AAD5UKL0</accession>
<dbReference type="InterPro" id="IPR039182">
    <property type="entry name" value="Pop1"/>
</dbReference>
<dbReference type="GO" id="GO:0000172">
    <property type="term" value="C:ribonuclease MRP complex"/>
    <property type="evidence" value="ECO:0007669"/>
    <property type="project" value="InterPro"/>
</dbReference>
<dbReference type="AlphaFoldDB" id="A0AAD5UKL0"/>